<dbReference type="InterPro" id="IPR032098">
    <property type="entry name" value="Acyltransf_C"/>
</dbReference>
<sequence>MTRAIRTLRGIIFLLPWLTQLLVADILLSALLPISAVLPTLAYNASSGLAASVWYGIQFMFTRYNGAKIVVDGDQLPQGETAIVVANHVEWTDFYMLQELAIKAGMLSRCRWFAKEQLKWVPFLGWGLWAMGMPLVTRKWMQDKREIQRVFKGVIQFHWPMWLIAYSEATRFTPKKREEGLQWCKENDKTMPKHLLYPRTRGFIASVQELRKIPHVKAVYDVTIAYAKGNQFQKPPSFSDTIFRPDLATAWQFYVHAKRHELADLPNSDEELADWLVARWIEKGERLESLRDQNARGLAWHKT</sequence>
<dbReference type="CDD" id="cd07990">
    <property type="entry name" value="LPLAT_LCLAT1-like"/>
    <property type="match status" value="1"/>
</dbReference>
<dbReference type="SUPFAM" id="SSF69593">
    <property type="entry name" value="Glycerol-3-phosphate (1)-acyltransferase"/>
    <property type="match status" value="1"/>
</dbReference>
<dbReference type="AlphaFoldDB" id="A0A6H0XQN0"/>
<name>A0A6H0XQN0_9PEZI</name>
<dbReference type="InterPro" id="IPR002123">
    <property type="entry name" value="Plipid/glycerol_acylTrfase"/>
</dbReference>
<evidence type="ECO:0000256" key="3">
    <source>
        <dbReference type="ARBA" id="ARBA00023315"/>
    </source>
</evidence>
<dbReference type="PANTHER" id="PTHR10983:SF24">
    <property type="entry name" value="1-ACYLGLYCEROL-3-PHOSPHATE O-ACYLTRANSFERASE 3, ISOFORM E-RELATED"/>
    <property type="match status" value="1"/>
</dbReference>
<evidence type="ECO:0000313" key="6">
    <source>
        <dbReference type="EMBL" id="QIW97066.1"/>
    </source>
</evidence>
<dbReference type="SMART" id="SM00563">
    <property type="entry name" value="PlsC"/>
    <property type="match status" value="1"/>
</dbReference>
<proteinExistence type="inferred from homology"/>
<dbReference type="GO" id="GO:0012505">
    <property type="term" value="C:endomembrane system"/>
    <property type="evidence" value="ECO:0007669"/>
    <property type="project" value="TreeGrafter"/>
</dbReference>
<feature type="domain" description="Phospholipid/glycerol acyltransferase" evidence="5">
    <location>
        <begin position="82"/>
        <end position="204"/>
    </location>
</feature>
<evidence type="ECO:0000256" key="2">
    <source>
        <dbReference type="ARBA" id="ARBA00022679"/>
    </source>
</evidence>
<keyword evidence="4" id="KW-1133">Transmembrane helix</keyword>
<comment type="similarity">
    <text evidence="1">Belongs to the 1-acyl-sn-glycerol-3-phosphate acyltransferase family.</text>
</comment>
<reference evidence="6 7" key="1">
    <citation type="journal article" date="2016" name="Sci. Rep.">
        <title>Peltaster fructicola genome reveals evolution from an invasive phytopathogen to an ectophytic parasite.</title>
        <authorList>
            <person name="Xu C."/>
            <person name="Chen H."/>
            <person name="Gleason M.L."/>
            <person name="Xu J.R."/>
            <person name="Liu H."/>
            <person name="Zhang R."/>
            <person name="Sun G."/>
        </authorList>
    </citation>
    <scope>NUCLEOTIDE SEQUENCE [LARGE SCALE GENOMIC DNA]</scope>
    <source>
        <strain evidence="6 7">LNHT1506</strain>
    </source>
</reference>
<dbReference type="EMBL" id="CP051140">
    <property type="protein sequence ID" value="QIW97066.1"/>
    <property type="molecule type" value="Genomic_DNA"/>
</dbReference>
<dbReference type="Pfam" id="PF16076">
    <property type="entry name" value="Acyltransf_C"/>
    <property type="match status" value="1"/>
</dbReference>
<keyword evidence="3" id="KW-0012">Acyltransferase</keyword>
<evidence type="ECO:0000259" key="5">
    <source>
        <dbReference type="SMART" id="SM00563"/>
    </source>
</evidence>
<dbReference type="GO" id="GO:0003841">
    <property type="term" value="F:1-acylglycerol-3-phosphate O-acyltransferase activity"/>
    <property type="evidence" value="ECO:0007669"/>
    <property type="project" value="TreeGrafter"/>
</dbReference>
<organism evidence="6 7">
    <name type="scientific">Peltaster fructicola</name>
    <dbReference type="NCBI Taxonomy" id="286661"/>
    <lineage>
        <taxon>Eukaryota</taxon>
        <taxon>Fungi</taxon>
        <taxon>Dikarya</taxon>
        <taxon>Ascomycota</taxon>
        <taxon>Pezizomycotina</taxon>
        <taxon>Dothideomycetes</taxon>
        <taxon>Dothideomycetes incertae sedis</taxon>
        <taxon>Peltaster</taxon>
    </lineage>
</organism>
<accession>A0A6H0XQN0</accession>
<evidence type="ECO:0000313" key="7">
    <source>
        <dbReference type="Proteomes" id="UP000503462"/>
    </source>
</evidence>
<keyword evidence="7" id="KW-1185">Reference proteome</keyword>
<keyword evidence="4" id="KW-0472">Membrane</keyword>
<evidence type="ECO:0000256" key="1">
    <source>
        <dbReference type="ARBA" id="ARBA00008655"/>
    </source>
</evidence>
<feature type="transmembrane region" description="Helical" evidence="4">
    <location>
        <begin position="12"/>
        <end position="35"/>
    </location>
</feature>
<dbReference type="PANTHER" id="PTHR10983">
    <property type="entry name" value="1-ACYLGLYCEROL-3-PHOSPHATE ACYLTRANSFERASE-RELATED"/>
    <property type="match status" value="1"/>
</dbReference>
<dbReference type="Pfam" id="PF01553">
    <property type="entry name" value="Acyltransferase"/>
    <property type="match status" value="1"/>
</dbReference>
<dbReference type="Proteomes" id="UP000503462">
    <property type="component" value="Chromosome 2"/>
</dbReference>
<keyword evidence="4" id="KW-0812">Transmembrane</keyword>
<keyword evidence="2" id="KW-0808">Transferase</keyword>
<protein>
    <recommendedName>
        <fullName evidence="5">Phospholipid/glycerol acyltransferase domain-containing protein</fullName>
    </recommendedName>
</protein>
<dbReference type="OrthoDB" id="189226at2759"/>
<evidence type="ECO:0000256" key="4">
    <source>
        <dbReference type="SAM" id="Phobius"/>
    </source>
</evidence>
<gene>
    <name evidence="6" type="ORF">AMS68_002584</name>
</gene>